<feature type="compositionally biased region" description="Basic and acidic residues" evidence="2">
    <location>
        <begin position="378"/>
        <end position="390"/>
    </location>
</feature>
<feature type="region of interest" description="Disordered" evidence="2">
    <location>
        <begin position="374"/>
        <end position="425"/>
    </location>
</feature>
<proteinExistence type="predicted"/>
<feature type="compositionally biased region" description="Basic and acidic residues" evidence="2">
    <location>
        <begin position="713"/>
        <end position="727"/>
    </location>
</feature>
<dbReference type="Proteomes" id="UP001652700">
    <property type="component" value="Unplaced"/>
</dbReference>
<dbReference type="Pfam" id="PF00041">
    <property type="entry name" value="fn3"/>
    <property type="match status" value="1"/>
</dbReference>
<dbReference type="InterPro" id="IPR003961">
    <property type="entry name" value="FN3_dom"/>
</dbReference>
<evidence type="ECO:0000256" key="1">
    <source>
        <dbReference type="ARBA" id="ARBA00022737"/>
    </source>
</evidence>
<dbReference type="PANTHER" id="PTHR13817:SF171">
    <property type="entry name" value="STRETCHIN-MLCK, ISOFORM U"/>
    <property type="match status" value="1"/>
</dbReference>
<name>A0ABM5KTG5_DIAVI</name>
<evidence type="ECO:0000313" key="5">
    <source>
        <dbReference type="Proteomes" id="UP001652700"/>
    </source>
</evidence>
<evidence type="ECO:0000256" key="2">
    <source>
        <dbReference type="SAM" id="MobiDB-lite"/>
    </source>
</evidence>
<dbReference type="GeneID" id="114336771"/>
<dbReference type="SUPFAM" id="SSF49265">
    <property type="entry name" value="Fibronectin type III"/>
    <property type="match status" value="1"/>
</dbReference>
<dbReference type="RefSeq" id="XP_050513485.1">
    <property type="nucleotide sequence ID" value="XM_050657528.1"/>
</dbReference>
<dbReference type="InterPro" id="IPR036116">
    <property type="entry name" value="FN3_sf"/>
</dbReference>
<keyword evidence="1" id="KW-0677">Repeat</keyword>
<dbReference type="PROSITE" id="PS50853">
    <property type="entry name" value="FN3"/>
    <property type="match status" value="1"/>
</dbReference>
<dbReference type="InterPro" id="IPR013783">
    <property type="entry name" value="Ig-like_fold"/>
</dbReference>
<dbReference type="InterPro" id="IPR050964">
    <property type="entry name" value="Striated_Muscle_Regulatory"/>
</dbReference>
<sequence length="1047" mass="119284">MAVQMPVPIKVEEDVKDKIKLEAEVIDLDDYTSSEERIRRWNSKVRRKNQPLYENDEDCEFFFSLMKWYTETLAEDIIDTDICDTFIQHLNSHLNFYCCTFVKSKFHGFKKEQYLSHMEDILAINLNYEVELFMKDQKRYKKLHRKKMLRKLQTFLFYDTDSYFNVLLKVKFNRFGIGSEASKIYWNFIFKFVLSKGPKSTTDLDFARAYFLHEKWKKVNGQTFHKIIEDMLFTTYSRGPEDIASNQHIQEILRPPKEVLGFIAHQTNDADHCKSFLAYVIKMKEEETMRLVTQVLEKDDSESVDSIVESQEDMKQEDDCIIIGEGTVGCSLNEPKIMFHEILDDEDIASIIYFIPEERSEAVDGRSFLESISIPESSADKENRNPKEKSIFGPSPVPQHTFKLQSSNSVQSREKQSRKFTRKKAVDSTVASLDESIDLDSVESLEHPSIDIIDDEQEMLLSSDDDQPPSPSFSDLEICPTNSILETCHSTLSSNSDLFNVPTSEQTYISPTSPDISSTFEPENIEQESEENSACENETEENSVCADETEKNRVCEKDTTDALQCTFGSNTIDQEESAEENSLYEKDTTDALRCTFGSNTIELEESAEENSVCKTDMSQSIKSSTKTAGSAIIRRILKDFSIETADSIQNTLISTRTTKNNRWHSSTPTDLNSSTSADDATSSTTVSTNVMTEDSTTQKDKAAVTKTVTRRNGHIEHNNNDVNKDPLKNMFNKQLNVNLTRLDLQQEKSGDKILFTSKSKLNKFEEKSNINIQPTDPLLQAESFVVVNKLSDEEIDKWLRGKTCDDTKMKKTERTDLKATVLLRVDYDKETKFKGVCKGDRVLYNDGSHRKLPELINEGIFANRRKNGRRKDGTDDDVAGPSSGPSEPPSGRPSATTSLDSVILKWNRPSYDGGNMIQGYAVDYTLVGSDNWVTLEKVCQSHTYVVKDLLEPGAQYVFRIRALNVHGYSKPSLETQIVQLEEDDFRDSLVLPKITKRRNTLVNENRRQNGKRKLEIEDDAVAGTSWGTLDSSDATKRGKKSRSKKTT</sequence>
<feature type="region of interest" description="Disordered" evidence="2">
    <location>
        <begin position="659"/>
        <end position="727"/>
    </location>
</feature>
<evidence type="ECO:0000313" key="4">
    <source>
        <dbReference type="EnsemblMetazoa" id="XP_050513485.1"/>
    </source>
</evidence>
<keyword evidence="5" id="KW-1185">Reference proteome</keyword>
<feature type="region of interest" description="Disordered" evidence="2">
    <location>
        <begin position="863"/>
        <end position="898"/>
    </location>
</feature>
<feature type="compositionally biased region" description="Polar residues" evidence="2">
    <location>
        <begin position="659"/>
        <end position="671"/>
    </location>
</feature>
<accession>A0ABM5KTG5</accession>
<organism evidence="4 5">
    <name type="scientific">Diabrotica virgifera virgifera</name>
    <name type="common">western corn rootworm</name>
    <dbReference type="NCBI Taxonomy" id="50390"/>
    <lineage>
        <taxon>Eukaryota</taxon>
        <taxon>Metazoa</taxon>
        <taxon>Ecdysozoa</taxon>
        <taxon>Arthropoda</taxon>
        <taxon>Hexapoda</taxon>
        <taxon>Insecta</taxon>
        <taxon>Pterygota</taxon>
        <taxon>Neoptera</taxon>
        <taxon>Endopterygota</taxon>
        <taxon>Coleoptera</taxon>
        <taxon>Polyphaga</taxon>
        <taxon>Cucujiformia</taxon>
        <taxon>Chrysomeloidea</taxon>
        <taxon>Chrysomelidae</taxon>
        <taxon>Galerucinae</taxon>
        <taxon>Diabroticina</taxon>
        <taxon>Diabroticites</taxon>
        <taxon>Diabrotica</taxon>
    </lineage>
</organism>
<feature type="compositionally biased region" description="Polar residues" evidence="2">
    <location>
        <begin position="402"/>
        <end position="411"/>
    </location>
</feature>
<reference evidence="4" key="1">
    <citation type="submission" date="2025-05" db="UniProtKB">
        <authorList>
            <consortium name="EnsemblMetazoa"/>
        </authorList>
    </citation>
    <scope>IDENTIFICATION</scope>
</reference>
<protein>
    <recommendedName>
        <fullName evidence="3">Fibronectin type-III domain-containing protein</fullName>
    </recommendedName>
</protein>
<dbReference type="EnsemblMetazoa" id="XM_050657528.1">
    <property type="protein sequence ID" value="XP_050513485.1"/>
    <property type="gene ID" value="LOC114336771"/>
</dbReference>
<feature type="region of interest" description="Disordered" evidence="2">
    <location>
        <begin position="1024"/>
        <end position="1047"/>
    </location>
</feature>
<feature type="compositionally biased region" description="Basic residues" evidence="2">
    <location>
        <begin position="1037"/>
        <end position="1047"/>
    </location>
</feature>
<evidence type="ECO:0000259" key="3">
    <source>
        <dbReference type="PROSITE" id="PS50853"/>
    </source>
</evidence>
<dbReference type="Gene3D" id="2.60.40.10">
    <property type="entry name" value="Immunoglobulins"/>
    <property type="match status" value="1"/>
</dbReference>
<dbReference type="PANTHER" id="PTHR13817">
    <property type="entry name" value="TITIN"/>
    <property type="match status" value="1"/>
</dbReference>
<feature type="compositionally biased region" description="Low complexity" evidence="2">
    <location>
        <begin position="672"/>
        <end position="690"/>
    </location>
</feature>
<dbReference type="SMART" id="SM00060">
    <property type="entry name" value="FN3"/>
    <property type="match status" value="1"/>
</dbReference>
<feature type="domain" description="Fibronectin type-III" evidence="3">
    <location>
        <begin position="885"/>
        <end position="983"/>
    </location>
</feature>
<dbReference type="CDD" id="cd00063">
    <property type="entry name" value="FN3"/>
    <property type="match status" value="1"/>
</dbReference>